<keyword evidence="3" id="KW-1185">Reference proteome</keyword>
<evidence type="ECO:0000313" key="2">
    <source>
        <dbReference type="EMBL" id="EDR04926.1"/>
    </source>
</evidence>
<reference evidence="2 3" key="1">
    <citation type="journal article" date="2008" name="Nature">
        <title>The genome of Laccaria bicolor provides insights into mycorrhizal symbiosis.</title>
        <authorList>
            <person name="Martin F."/>
            <person name="Aerts A."/>
            <person name="Ahren D."/>
            <person name="Brun A."/>
            <person name="Danchin E.G.J."/>
            <person name="Duchaussoy F."/>
            <person name="Gibon J."/>
            <person name="Kohler A."/>
            <person name="Lindquist E."/>
            <person name="Pereda V."/>
            <person name="Salamov A."/>
            <person name="Shapiro H.J."/>
            <person name="Wuyts J."/>
            <person name="Blaudez D."/>
            <person name="Buee M."/>
            <person name="Brokstein P."/>
            <person name="Canbaeck B."/>
            <person name="Cohen D."/>
            <person name="Courty P.E."/>
            <person name="Coutinho P.M."/>
            <person name="Delaruelle C."/>
            <person name="Detter J.C."/>
            <person name="Deveau A."/>
            <person name="DiFazio S."/>
            <person name="Duplessis S."/>
            <person name="Fraissinet-Tachet L."/>
            <person name="Lucic E."/>
            <person name="Frey-Klett P."/>
            <person name="Fourrey C."/>
            <person name="Feussner I."/>
            <person name="Gay G."/>
            <person name="Grimwood J."/>
            <person name="Hoegger P.J."/>
            <person name="Jain P."/>
            <person name="Kilaru S."/>
            <person name="Labbe J."/>
            <person name="Lin Y.C."/>
            <person name="Legue V."/>
            <person name="Le Tacon F."/>
            <person name="Marmeisse R."/>
            <person name="Melayah D."/>
            <person name="Montanini B."/>
            <person name="Muratet M."/>
            <person name="Nehls U."/>
            <person name="Niculita-Hirzel H."/>
            <person name="Oudot-Le Secq M.P."/>
            <person name="Peter M."/>
            <person name="Quesneville H."/>
            <person name="Rajashekar B."/>
            <person name="Reich M."/>
            <person name="Rouhier N."/>
            <person name="Schmutz J."/>
            <person name="Yin T."/>
            <person name="Chalot M."/>
            <person name="Henrissat B."/>
            <person name="Kuees U."/>
            <person name="Lucas S."/>
            <person name="Van de Peer Y."/>
            <person name="Podila G.K."/>
            <person name="Polle A."/>
            <person name="Pukkila P.J."/>
            <person name="Richardson P.M."/>
            <person name="Rouze P."/>
            <person name="Sanders I.R."/>
            <person name="Stajich J.E."/>
            <person name="Tunlid A."/>
            <person name="Tuskan G."/>
            <person name="Grigoriev I.V."/>
        </authorList>
    </citation>
    <scope>NUCLEOTIDE SEQUENCE [LARGE SCALE GENOMIC DNA]</scope>
    <source>
        <strain evidence="3">S238N-H82 / ATCC MYA-4686</strain>
    </source>
</reference>
<evidence type="ECO:0000313" key="3">
    <source>
        <dbReference type="Proteomes" id="UP000001194"/>
    </source>
</evidence>
<dbReference type="EMBL" id="DS547115">
    <property type="protein sequence ID" value="EDR04926.1"/>
    <property type="molecule type" value="Genomic_DNA"/>
</dbReference>
<proteinExistence type="predicted"/>
<protein>
    <submittedName>
        <fullName evidence="2">Predicted protein</fullName>
    </submittedName>
</protein>
<organism evidence="3">
    <name type="scientific">Laccaria bicolor (strain S238N-H82 / ATCC MYA-4686)</name>
    <name type="common">Bicoloured deceiver</name>
    <name type="synonym">Laccaria laccata var. bicolor</name>
    <dbReference type="NCBI Taxonomy" id="486041"/>
    <lineage>
        <taxon>Eukaryota</taxon>
        <taxon>Fungi</taxon>
        <taxon>Dikarya</taxon>
        <taxon>Basidiomycota</taxon>
        <taxon>Agaricomycotina</taxon>
        <taxon>Agaricomycetes</taxon>
        <taxon>Agaricomycetidae</taxon>
        <taxon>Agaricales</taxon>
        <taxon>Agaricineae</taxon>
        <taxon>Hydnangiaceae</taxon>
        <taxon>Laccaria</taxon>
    </lineage>
</organism>
<evidence type="ECO:0000256" key="1">
    <source>
        <dbReference type="SAM" id="MobiDB-lite"/>
    </source>
</evidence>
<dbReference type="HOGENOM" id="CLU_322120_0_0_1"/>
<feature type="compositionally biased region" description="Polar residues" evidence="1">
    <location>
        <begin position="10"/>
        <end position="20"/>
    </location>
</feature>
<gene>
    <name evidence="2" type="ORF">LACBIDRAFT_330127</name>
</gene>
<dbReference type="GeneID" id="6079970"/>
<dbReference type="KEGG" id="lbc:LACBIDRAFT_330127"/>
<dbReference type="InParanoid" id="B0DKD9"/>
<accession>B0DKD9</accession>
<dbReference type="OrthoDB" id="3010992at2759"/>
<dbReference type="Proteomes" id="UP000001194">
    <property type="component" value="Unassembled WGS sequence"/>
</dbReference>
<dbReference type="RefSeq" id="XP_001884316.1">
    <property type="nucleotide sequence ID" value="XM_001884281.1"/>
</dbReference>
<name>B0DKD9_LACBS</name>
<sequence length="899" mass="101176">MDQDSWVAATGTSDSHSMVTFQPDFPPVDSDPELLHAEQYRLDPGPQARIFEAQEQTQIEEGGTKELKAAMWSKTFKEKHQTFPIPDDMDEDVLSQLLNSSSLSWNMDTASCSRVVPGHISQKLKRCHRSFGVLQDILANNPVAHVHIVNSNVVCSLIVNHTYPSKQRIYIPEDSNMSYGTEGRQWYIFNYYMAAGFAYVVYLSTIHEAAPQEQRTWTAWGYLLTGAIGAFDLFHQEFSKRPGDQYIHDIVTTERGKTLIFTGIPYLMSLIHEVSLFECDTTFKHVKDSSGMNEWEVVIYYPQVQRETDHYEHLFNDLQKHILAVTSKKMCFKRFSKGGNLACHNADMEAAQVLGAAKSFTKTNEPDFSGIPADVTPEDFATYFVHLCLSHTKRGILDFKSLVSVNDYQCLMDFPYLTSIEELESFMLFVAGLKVKKIQGLLCSLFIARMLLMMSFQTGGHTKDWDTIPATTNIGEGQHHWTNQQSGIKLPLVEAILTYASLETSIKSGSQTDLVHCMTHKVQQQTATAQKAHESGEVQDLAQALAGEVKAEKENQRKSLARGKKLHAQLKELKTSRGKKLKTAHTYHPPLLPNASSSGCVHTMVNRRHSLDSAVQHGGIDAVSDNKDFWANLNPIDLMLDSDTSGFWGDDPATDLSFDGMLYNFLNTFLPPPSSSPPPPSPLPPSSPLPLSPALLSSSPVKAVAAITPGYLNVKYDTHRTQLKMPWILGQPISSWIGLNMCHGHHAVYWVGSITYQEAEHGDMSFESHAVWISPTWSHPVDTIRPSFVFTQVLFAKLLKHYLGFSLPVMVQYSVMQFTGSMTSQEAEHGDVHKAVWLKQQYFTIPHIIHMDSTGFHWIPLDFTTYWQYPQNWTPPDSQHKTGLHWTLPTQNWTATDLS</sequence>
<feature type="region of interest" description="Disordered" evidence="1">
    <location>
        <begin position="1"/>
        <end position="29"/>
    </location>
</feature>
<dbReference type="AlphaFoldDB" id="B0DKD9"/>